<evidence type="ECO:0000259" key="1">
    <source>
        <dbReference type="Pfam" id="PF13847"/>
    </source>
</evidence>
<feature type="domain" description="Methyltransferase" evidence="1">
    <location>
        <begin position="62"/>
        <end position="174"/>
    </location>
</feature>
<accession>A0ABS4RKK9</accession>
<name>A0ABS4RKK9_9BACI</name>
<keyword evidence="2" id="KW-0808">Transferase</keyword>
<evidence type="ECO:0000313" key="2">
    <source>
        <dbReference type="EMBL" id="MBP2242834.1"/>
    </source>
</evidence>
<dbReference type="Gene3D" id="3.40.50.150">
    <property type="entry name" value="Vaccinia Virus protein VP39"/>
    <property type="match status" value="1"/>
</dbReference>
<dbReference type="Proteomes" id="UP001519293">
    <property type="component" value="Unassembled WGS sequence"/>
</dbReference>
<dbReference type="InterPro" id="IPR029063">
    <property type="entry name" value="SAM-dependent_MTases_sf"/>
</dbReference>
<evidence type="ECO:0000313" key="3">
    <source>
        <dbReference type="Proteomes" id="UP001519293"/>
    </source>
</evidence>
<gene>
    <name evidence="2" type="ORF">J2Z40_003415</name>
</gene>
<dbReference type="SUPFAM" id="SSF53335">
    <property type="entry name" value="S-adenosyl-L-methionine-dependent methyltransferases"/>
    <property type="match status" value="1"/>
</dbReference>
<sequence length="262" mass="29369">MKLNFELLDPSNHPDWLEPHSIDWYKQLGELSGKYQYPWNSLLSKPNGESLFDEEVFSMIQNKKVLDVGCGHGEFAILCSSLAKKVVGFDVTDSFVESGNQNKKMNVSFVVGNSKSGLPFTQDEFDCAYIRKGPTSAYLLLSNVVKKGGKILGLHPGDDSGKELPHLFPNLFKQNKGNTLDLIKQRLVKSKLSHIDIEIVNNTEYLQSPTDVLKLLCFGQKQTVFNLLSGENLQHISTIFEQNAVSEGLPITFQRYLVRATV</sequence>
<dbReference type="RefSeq" id="WP_066392912.1">
    <property type="nucleotide sequence ID" value="NZ_JAGIKZ010000027.1"/>
</dbReference>
<keyword evidence="3" id="KW-1185">Reference proteome</keyword>
<dbReference type="GO" id="GO:0052911">
    <property type="term" value="F:23S rRNA (guanine(745)-N(1))-methyltransferase activity"/>
    <property type="evidence" value="ECO:0007669"/>
    <property type="project" value="UniProtKB-EC"/>
</dbReference>
<reference evidence="2 3" key="1">
    <citation type="submission" date="2021-03" db="EMBL/GenBank/DDBJ databases">
        <title>Genomic Encyclopedia of Type Strains, Phase IV (KMG-IV): sequencing the most valuable type-strain genomes for metagenomic binning, comparative biology and taxonomic classification.</title>
        <authorList>
            <person name="Goeker M."/>
        </authorList>
    </citation>
    <scope>NUCLEOTIDE SEQUENCE [LARGE SCALE GENOMIC DNA]</scope>
    <source>
        <strain evidence="2 3">DSM 26675</strain>
    </source>
</reference>
<dbReference type="EC" id="2.1.1.187" evidence="2"/>
<dbReference type="EMBL" id="JAGIKZ010000027">
    <property type="protein sequence ID" value="MBP2242834.1"/>
    <property type="molecule type" value="Genomic_DNA"/>
</dbReference>
<protein>
    <submittedName>
        <fullName evidence="2">23S rRNA (Guanine745-N1)-methyltransferase</fullName>
        <ecNumber evidence="2">2.1.1.187</ecNumber>
    </submittedName>
</protein>
<dbReference type="InterPro" id="IPR025714">
    <property type="entry name" value="Methyltranfer_dom"/>
</dbReference>
<keyword evidence="2" id="KW-0489">Methyltransferase</keyword>
<organism evidence="2 3">
    <name type="scientific">Cytobacillus eiseniae</name>
    <dbReference type="NCBI Taxonomy" id="762947"/>
    <lineage>
        <taxon>Bacteria</taxon>
        <taxon>Bacillati</taxon>
        <taxon>Bacillota</taxon>
        <taxon>Bacilli</taxon>
        <taxon>Bacillales</taxon>
        <taxon>Bacillaceae</taxon>
        <taxon>Cytobacillus</taxon>
    </lineage>
</organism>
<proteinExistence type="predicted"/>
<comment type="caution">
    <text evidence="2">The sequence shown here is derived from an EMBL/GenBank/DDBJ whole genome shotgun (WGS) entry which is preliminary data.</text>
</comment>
<dbReference type="Pfam" id="PF13847">
    <property type="entry name" value="Methyltransf_31"/>
    <property type="match status" value="1"/>
</dbReference>
<dbReference type="CDD" id="cd02440">
    <property type="entry name" value="AdoMet_MTases"/>
    <property type="match status" value="1"/>
</dbReference>